<evidence type="ECO:0000313" key="1">
    <source>
        <dbReference type="EMBL" id="ELR14754.1"/>
    </source>
</evidence>
<organism evidence="1 2">
    <name type="scientific">Acanthamoeba castellanii (strain ATCC 30010 / Neff)</name>
    <dbReference type="NCBI Taxonomy" id="1257118"/>
    <lineage>
        <taxon>Eukaryota</taxon>
        <taxon>Amoebozoa</taxon>
        <taxon>Discosea</taxon>
        <taxon>Longamoebia</taxon>
        <taxon>Centramoebida</taxon>
        <taxon>Acanthamoebidae</taxon>
        <taxon>Acanthamoeba</taxon>
    </lineage>
</organism>
<dbReference type="Proteomes" id="UP000011083">
    <property type="component" value="Unassembled WGS sequence"/>
</dbReference>
<dbReference type="EMBL" id="KB008044">
    <property type="protein sequence ID" value="ELR14754.1"/>
    <property type="molecule type" value="Genomic_DNA"/>
</dbReference>
<dbReference type="GeneID" id="14915389"/>
<dbReference type="VEuPathDB" id="AmoebaDB:ACA1_391120"/>
<dbReference type="KEGG" id="acan:ACA1_391120"/>
<proteinExistence type="predicted"/>
<evidence type="ECO:0008006" key="3">
    <source>
        <dbReference type="Google" id="ProtNLM"/>
    </source>
</evidence>
<name>L8GNV5_ACACF</name>
<dbReference type="AlphaFoldDB" id="L8GNV5"/>
<sequence length="339" mass="38348">MELVVRCAFFIPEGERSMRPDMRFAVFAAEEVLHFPKPAPLLPTAALATPREPLPSAPWAGISELGAIMRATCDDARVRVGVWITRQFTWTADVDLWLLWTLDIVGVDHVVLELASVDLDIKDVERRLARHPGVLERVTIVAVDAPGRDYNVTYCHLQELLVWDGFVRFQADFDFVFLVDTDEFVQLFSAEPPYERVDVKTFIARNRERVLAGGHAYLHRLRVARTQPNRLVEPGLPAFLRGVLGRDGAQMQAMATAGGGGTEEQGKSLFNVNGAVQPYLHYSMGYPMNFTDVYPTHMWAQAEAHVLHIREKPDESKRAEPWANGTLTWWLTQLEKNNK</sequence>
<gene>
    <name evidence="1" type="ORF">ACA1_391120</name>
</gene>
<protein>
    <recommendedName>
        <fullName evidence="3">Glycosyltransferase family 92 protein</fullName>
    </recommendedName>
</protein>
<keyword evidence="2" id="KW-1185">Reference proteome</keyword>
<reference evidence="1 2" key="1">
    <citation type="journal article" date="2013" name="Genome Biol.">
        <title>Genome of Acanthamoeba castellanii highlights extensive lateral gene transfer and early evolution of tyrosine kinase signaling.</title>
        <authorList>
            <person name="Clarke M."/>
            <person name="Lohan A.J."/>
            <person name="Liu B."/>
            <person name="Lagkouvardos I."/>
            <person name="Roy S."/>
            <person name="Zafar N."/>
            <person name="Bertelli C."/>
            <person name="Schilde C."/>
            <person name="Kianianmomeni A."/>
            <person name="Burglin T.R."/>
            <person name="Frech C."/>
            <person name="Turcotte B."/>
            <person name="Kopec K.O."/>
            <person name="Synnott J.M."/>
            <person name="Choo C."/>
            <person name="Paponov I."/>
            <person name="Finkler A."/>
            <person name="Soon Heng Tan C."/>
            <person name="Hutchins A.P."/>
            <person name="Weinmeier T."/>
            <person name="Rattei T."/>
            <person name="Chu J.S."/>
            <person name="Gimenez G."/>
            <person name="Irimia M."/>
            <person name="Rigden D.J."/>
            <person name="Fitzpatrick D.A."/>
            <person name="Lorenzo-Morales J."/>
            <person name="Bateman A."/>
            <person name="Chiu C.H."/>
            <person name="Tang P."/>
            <person name="Hegemann P."/>
            <person name="Fromm H."/>
            <person name="Raoult D."/>
            <person name="Greub G."/>
            <person name="Miranda-Saavedra D."/>
            <person name="Chen N."/>
            <person name="Nash P."/>
            <person name="Ginger M.L."/>
            <person name="Horn M."/>
            <person name="Schaap P."/>
            <person name="Caler L."/>
            <person name="Loftus B."/>
        </authorList>
    </citation>
    <scope>NUCLEOTIDE SEQUENCE [LARGE SCALE GENOMIC DNA]</scope>
    <source>
        <strain evidence="1 2">Neff</strain>
    </source>
</reference>
<accession>L8GNV5</accession>
<evidence type="ECO:0000313" key="2">
    <source>
        <dbReference type="Proteomes" id="UP000011083"/>
    </source>
</evidence>
<dbReference type="RefSeq" id="XP_004336767.1">
    <property type="nucleotide sequence ID" value="XM_004336719.1"/>
</dbReference>